<dbReference type="GeneTree" id="ENSGT00940000154756"/>
<dbReference type="AlphaFoldDB" id="A0A8C4NJT0"/>
<protein>
    <recommendedName>
        <fullName evidence="4">Ig-like domain-containing protein</fullName>
    </recommendedName>
</protein>
<dbReference type="SUPFAM" id="SSF48726">
    <property type="entry name" value="Immunoglobulin"/>
    <property type="match status" value="2"/>
</dbReference>
<evidence type="ECO:0000313" key="6">
    <source>
        <dbReference type="Proteomes" id="UP000694388"/>
    </source>
</evidence>
<keyword evidence="2" id="KW-1015">Disulfide bond</keyword>
<sequence length="664" mass="73386">MYDTDFCFAFFALRACAGTSSKPSGSENHGGLPARLECEFSRADAAVTWHYNLHHEVRSSTDLHFEAEGGVRTLVFEACQLHHAGLYTCQAGEALQTSAQLIVQGLPSENMRDIVSQPDALSLSHDEVKATMAAKKSMCLEQKMTSVQEEIEETQTTPRPATKERTESSVGKKLSGDGEHLLGSERDRDWLERAATTMQVAFEGLPLRKEFHRPSYEQETEQAMDRKQGPEVPLLKPTRTSLQQFLISQQSTDETEDSYASADEPYEDAPLASDQAQKPLLSKQIFQEDESFIYIKFVDVAEAQWAADHFRQLFTLQQSSVEVVLLTEGAPVGGAVVRVSKVTEVVKAPTPRPAHAPSRRKAARPAPTAPRNENAPEFLRKLCSQDVQEGSPVSFDCMVLGSPLPTVRWFKDGCLLDEDDHFMINQDNSGVHQLILTAVSPTDTGVYRCVAENAAGIASSRAELNVDVSGSEYDTAETASYVSADTRLSSREQSEDVLESQAEEEPPEFLQELHDMTLPVGQTTLSLEIRVRGKVYSIPHLDNFISTLLFMSNSFSASLLSSCITWCHVLQVFLSHGCTGSRMDVPSSPLFALHSQKVPVVCTHCSYHHSYLKMQESTPCVRVVLLAVCTLLLLYSIKVTACCDTQNCLMPLPHLLNLSGYIIK</sequence>
<feature type="compositionally biased region" description="Polar residues" evidence="3">
    <location>
        <begin position="150"/>
        <end position="159"/>
    </location>
</feature>
<dbReference type="Proteomes" id="UP000694388">
    <property type="component" value="Unplaced"/>
</dbReference>
<dbReference type="PROSITE" id="PS50096">
    <property type="entry name" value="IQ"/>
    <property type="match status" value="1"/>
</dbReference>
<dbReference type="InterPro" id="IPR036179">
    <property type="entry name" value="Ig-like_dom_sf"/>
</dbReference>
<dbReference type="PANTHER" id="PTHR44170">
    <property type="entry name" value="PROTEIN SIDEKICK"/>
    <property type="match status" value="1"/>
</dbReference>
<feature type="region of interest" description="Disordered" evidence="3">
    <location>
        <begin position="150"/>
        <end position="181"/>
    </location>
</feature>
<dbReference type="InterPro" id="IPR007110">
    <property type="entry name" value="Ig-like_dom"/>
</dbReference>
<accession>A0A8C4NJT0</accession>
<reference evidence="5" key="2">
    <citation type="submission" date="2025-09" db="UniProtKB">
        <authorList>
            <consortium name="Ensembl"/>
        </authorList>
    </citation>
    <scope>IDENTIFICATION</scope>
</reference>
<keyword evidence="6" id="KW-1185">Reference proteome</keyword>
<dbReference type="Pfam" id="PF07679">
    <property type="entry name" value="I-set"/>
    <property type="match status" value="2"/>
</dbReference>
<dbReference type="InterPro" id="IPR013783">
    <property type="entry name" value="Ig-like_fold"/>
</dbReference>
<feature type="region of interest" description="Disordered" evidence="3">
    <location>
        <begin position="214"/>
        <end position="234"/>
    </location>
</feature>
<dbReference type="SMART" id="SM00409">
    <property type="entry name" value="IG"/>
    <property type="match status" value="2"/>
</dbReference>
<organism evidence="5 6">
    <name type="scientific">Eptatretus burgeri</name>
    <name type="common">Inshore hagfish</name>
    <dbReference type="NCBI Taxonomy" id="7764"/>
    <lineage>
        <taxon>Eukaryota</taxon>
        <taxon>Metazoa</taxon>
        <taxon>Chordata</taxon>
        <taxon>Craniata</taxon>
        <taxon>Vertebrata</taxon>
        <taxon>Cyclostomata</taxon>
        <taxon>Myxini</taxon>
        <taxon>Myxiniformes</taxon>
        <taxon>Myxinidae</taxon>
        <taxon>Eptatretinae</taxon>
        <taxon>Eptatretus</taxon>
    </lineage>
</organism>
<dbReference type="FunFam" id="2.60.40.10:FF:000747">
    <property type="entry name" value="obscurin isoform X6"/>
    <property type="match status" value="1"/>
</dbReference>
<feature type="domain" description="Ig-like" evidence="4">
    <location>
        <begin position="376"/>
        <end position="465"/>
    </location>
</feature>
<proteinExistence type="predicted"/>
<dbReference type="Gene3D" id="2.60.40.10">
    <property type="entry name" value="Immunoglobulins"/>
    <property type="match status" value="2"/>
</dbReference>
<dbReference type="InterPro" id="IPR003598">
    <property type="entry name" value="Ig_sub2"/>
</dbReference>
<evidence type="ECO:0000256" key="1">
    <source>
        <dbReference type="ARBA" id="ARBA00022737"/>
    </source>
</evidence>
<evidence type="ECO:0000256" key="3">
    <source>
        <dbReference type="SAM" id="MobiDB-lite"/>
    </source>
</evidence>
<evidence type="ECO:0000259" key="4">
    <source>
        <dbReference type="PROSITE" id="PS50835"/>
    </source>
</evidence>
<dbReference type="GO" id="GO:0098609">
    <property type="term" value="P:cell-cell adhesion"/>
    <property type="evidence" value="ECO:0007669"/>
    <property type="project" value="TreeGrafter"/>
</dbReference>
<dbReference type="PROSITE" id="PS50835">
    <property type="entry name" value="IG_LIKE"/>
    <property type="match status" value="2"/>
</dbReference>
<dbReference type="Ensembl" id="ENSEBUT00000003844.1">
    <property type="protein sequence ID" value="ENSEBUP00000003473.1"/>
    <property type="gene ID" value="ENSEBUG00000002525.1"/>
</dbReference>
<reference evidence="5" key="1">
    <citation type="submission" date="2025-08" db="UniProtKB">
        <authorList>
            <consortium name="Ensembl"/>
        </authorList>
    </citation>
    <scope>IDENTIFICATION</scope>
</reference>
<name>A0A8C4NJT0_EPTBU</name>
<evidence type="ECO:0000313" key="5">
    <source>
        <dbReference type="Ensembl" id="ENSEBUP00000003473.1"/>
    </source>
</evidence>
<dbReference type="SMART" id="SM00408">
    <property type="entry name" value="IGc2"/>
    <property type="match status" value="2"/>
</dbReference>
<feature type="region of interest" description="Disordered" evidence="3">
    <location>
        <begin position="348"/>
        <end position="373"/>
    </location>
</feature>
<feature type="domain" description="Ig-like" evidence="4">
    <location>
        <begin position="31"/>
        <end position="102"/>
    </location>
</feature>
<evidence type="ECO:0000256" key="2">
    <source>
        <dbReference type="ARBA" id="ARBA00023157"/>
    </source>
</evidence>
<dbReference type="InterPro" id="IPR013098">
    <property type="entry name" value="Ig_I-set"/>
</dbReference>
<keyword evidence="1" id="KW-0677">Repeat</keyword>
<dbReference type="PANTHER" id="PTHR44170:SF43">
    <property type="entry name" value="MYOPALLADIN"/>
    <property type="match status" value="1"/>
</dbReference>
<feature type="compositionally biased region" description="Low complexity" evidence="3">
    <location>
        <begin position="364"/>
        <end position="373"/>
    </location>
</feature>
<dbReference type="InterPro" id="IPR003599">
    <property type="entry name" value="Ig_sub"/>
</dbReference>